<dbReference type="SMART" id="SM00164">
    <property type="entry name" value="TBC"/>
    <property type="match status" value="1"/>
</dbReference>
<keyword evidence="4" id="KW-0597">Phosphoprotein</keyword>
<dbReference type="GO" id="GO:0031267">
    <property type="term" value="F:small GTPase binding"/>
    <property type="evidence" value="ECO:0007669"/>
    <property type="project" value="TreeGrafter"/>
</dbReference>
<feature type="region of interest" description="Disordered" evidence="11">
    <location>
        <begin position="544"/>
        <end position="861"/>
    </location>
</feature>
<dbReference type="InterPro" id="IPR000195">
    <property type="entry name" value="Rab-GAP-TBC_dom"/>
</dbReference>
<evidence type="ECO:0000256" key="6">
    <source>
        <dbReference type="ARBA" id="ARBA00023034"/>
    </source>
</evidence>
<dbReference type="GO" id="GO:0005794">
    <property type="term" value="C:Golgi apparatus"/>
    <property type="evidence" value="ECO:0007669"/>
    <property type="project" value="UniProtKB-SubCell"/>
</dbReference>
<feature type="compositionally biased region" description="Basic and acidic residues" evidence="11">
    <location>
        <begin position="157"/>
        <end position="167"/>
    </location>
</feature>
<dbReference type="Gene3D" id="1.10.472.80">
    <property type="entry name" value="Ypt/Rab-GAP domain of gyp1p, domain 3"/>
    <property type="match status" value="1"/>
</dbReference>
<organism evidence="13 14">
    <name type="scientific">Bos mutus</name>
    <name type="common">wild yak</name>
    <dbReference type="NCBI Taxonomy" id="72004"/>
    <lineage>
        <taxon>Eukaryota</taxon>
        <taxon>Metazoa</taxon>
        <taxon>Chordata</taxon>
        <taxon>Craniata</taxon>
        <taxon>Vertebrata</taxon>
        <taxon>Euteleostomi</taxon>
        <taxon>Mammalia</taxon>
        <taxon>Eutheria</taxon>
        <taxon>Laurasiatheria</taxon>
        <taxon>Artiodactyla</taxon>
        <taxon>Ruminantia</taxon>
        <taxon>Pecora</taxon>
        <taxon>Bovidae</taxon>
        <taxon>Bovinae</taxon>
        <taxon>Bos</taxon>
    </lineage>
</organism>
<feature type="compositionally biased region" description="Basic and acidic residues" evidence="11">
    <location>
        <begin position="610"/>
        <end position="634"/>
    </location>
</feature>
<dbReference type="GO" id="GO:0031410">
    <property type="term" value="C:cytoplasmic vesicle"/>
    <property type="evidence" value="ECO:0007669"/>
    <property type="project" value="UniProtKB-SubCell"/>
</dbReference>
<keyword evidence="3" id="KW-0343">GTPase activation</keyword>
<feature type="domain" description="Rab-GAP TBC" evidence="12">
    <location>
        <begin position="287"/>
        <end position="479"/>
    </location>
</feature>
<evidence type="ECO:0000259" key="12">
    <source>
        <dbReference type="PROSITE" id="PS50086"/>
    </source>
</evidence>
<comment type="subcellular location">
    <subcellularLocation>
        <location evidence="1">Cytoplasmic vesicle</location>
    </subcellularLocation>
    <subcellularLocation>
        <location evidence="2">Golgi apparatus</location>
    </subcellularLocation>
</comment>
<evidence type="ECO:0000256" key="8">
    <source>
        <dbReference type="ARBA" id="ARBA00059926"/>
    </source>
</evidence>
<dbReference type="PROSITE" id="PS50086">
    <property type="entry name" value="TBC_RABGAP"/>
    <property type="match status" value="1"/>
</dbReference>
<feature type="region of interest" description="Disordered" evidence="11">
    <location>
        <begin position="962"/>
        <end position="982"/>
    </location>
</feature>
<feature type="compositionally biased region" description="Basic and acidic residues" evidence="11">
    <location>
        <begin position="687"/>
        <end position="697"/>
    </location>
</feature>
<evidence type="ECO:0000256" key="5">
    <source>
        <dbReference type="ARBA" id="ARBA00022990"/>
    </source>
</evidence>
<evidence type="ECO:0000256" key="3">
    <source>
        <dbReference type="ARBA" id="ARBA00022468"/>
    </source>
</evidence>
<dbReference type="FunFam" id="1.10.472.80:FF:000019">
    <property type="entry name" value="USP6 N-terminal like"/>
    <property type="match status" value="1"/>
</dbReference>
<comment type="caution">
    <text evidence="13">The sequence shown here is derived from an EMBL/GenBank/DDBJ whole genome shotgun (WGS) entry which is preliminary data.</text>
</comment>
<comment type="subunit">
    <text evidence="9">Interacts with EPS8.</text>
</comment>
<evidence type="ECO:0000256" key="2">
    <source>
        <dbReference type="ARBA" id="ARBA00004555"/>
    </source>
</evidence>
<reference evidence="13" key="1">
    <citation type="submission" date="2019-10" db="EMBL/GenBank/DDBJ databases">
        <title>The sequence and de novo assembly of the wild yak genome.</title>
        <authorList>
            <person name="Liu Y."/>
        </authorList>
    </citation>
    <scope>NUCLEOTIDE SEQUENCE [LARGE SCALE GENOMIC DNA]</scope>
    <source>
        <strain evidence="13">WY2019</strain>
    </source>
</reference>
<name>A0A6B0S4U1_9CETA</name>
<protein>
    <recommendedName>
        <fullName evidence="10">USP6 N-terminal-like protein</fullName>
    </recommendedName>
</protein>
<feature type="compositionally biased region" description="Basic and acidic residues" evidence="11">
    <location>
        <begin position="668"/>
        <end position="680"/>
    </location>
</feature>
<dbReference type="FunFam" id="1.10.8.270:FF:000010">
    <property type="entry name" value="Putative USP6 N-terminal-like protein"/>
    <property type="match status" value="1"/>
</dbReference>
<dbReference type="GO" id="GO:0005096">
    <property type="term" value="F:GTPase activator activity"/>
    <property type="evidence" value="ECO:0007669"/>
    <property type="project" value="UniProtKB-KW"/>
</dbReference>
<feature type="compositionally biased region" description="Basic and acidic residues" evidence="11">
    <location>
        <begin position="544"/>
        <end position="554"/>
    </location>
</feature>
<evidence type="ECO:0000313" key="14">
    <source>
        <dbReference type="Proteomes" id="UP000322234"/>
    </source>
</evidence>
<gene>
    <name evidence="13" type="ORF">E5288_WYG019191</name>
</gene>
<keyword evidence="6" id="KW-0333">Golgi apparatus</keyword>
<evidence type="ECO:0000256" key="11">
    <source>
        <dbReference type="SAM" id="MobiDB-lite"/>
    </source>
</evidence>
<dbReference type="InterPro" id="IPR035969">
    <property type="entry name" value="Rab-GAP_TBC_sf"/>
</dbReference>
<feature type="compositionally biased region" description="Polar residues" evidence="11">
    <location>
        <begin position="567"/>
        <end position="576"/>
    </location>
</feature>
<evidence type="ECO:0000256" key="9">
    <source>
        <dbReference type="ARBA" id="ARBA00064037"/>
    </source>
</evidence>
<feature type="compositionally biased region" description="Low complexity" evidence="11">
    <location>
        <begin position="577"/>
        <end position="586"/>
    </location>
</feature>
<feature type="compositionally biased region" description="Polar residues" evidence="11">
    <location>
        <begin position="649"/>
        <end position="666"/>
    </location>
</feature>
<feature type="compositionally biased region" description="Polar residues" evidence="11">
    <location>
        <begin position="841"/>
        <end position="861"/>
    </location>
</feature>
<evidence type="ECO:0000256" key="1">
    <source>
        <dbReference type="ARBA" id="ARBA00004541"/>
    </source>
</evidence>
<dbReference type="PANTHER" id="PTHR47219:SF19">
    <property type="entry name" value="USP6 N-TERMINAL-LIKE PROTEIN ISOFORM X1"/>
    <property type="match status" value="1"/>
</dbReference>
<dbReference type="InterPro" id="IPR050302">
    <property type="entry name" value="Rab_GAP_TBC_domain"/>
</dbReference>
<evidence type="ECO:0000256" key="10">
    <source>
        <dbReference type="ARBA" id="ARBA00070172"/>
    </source>
</evidence>
<evidence type="ECO:0000256" key="7">
    <source>
        <dbReference type="ARBA" id="ARBA00023329"/>
    </source>
</evidence>
<comment type="function">
    <text evidence="8">Acts as a GTPase-activating protein for RAB5A and RAB43. Involved in receptor trafficking. In complex with EPS8 inhibits internalization of EGFR. Involved in retrograde transport from the endocytic pathway to the Golgi apparatus. Involved in the transport of Shiga toxin from early and recycling endosomes to the trans-Golgi network. Required for structural integrity of the Golgi complex.</text>
</comment>
<dbReference type="Proteomes" id="UP000322234">
    <property type="component" value="Unassembled WGS sequence"/>
</dbReference>
<feature type="region of interest" description="Disordered" evidence="11">
    <location>
        <begin position="1"/>
        <end position="23"/>
    </location>
</feature>
<dbReference type="AlphaFoldDB" id="A0A6B0S4U1"/>
<feature type="compositionally biased region" description="Basic and acidic residues" evidence="11">
    <location>
        <begin position="717"/>
        <end position="726"/>
    </location>
</feature>
<dbReference type="Gene3D" id="1.10.8.270">
    <property type="entry name" value="putative rabgap domain of human tbc1 domain family member 14 like domains"/>
    <property type="match status" value="1"/>
</dbReference>
<proteinExistence type="predicted"/>
<keyword evidence="14" id="KW-1185">Reference proteome</keyword>
<dbReference type="PANTHER" id="PTHR47219">
    <property type="entry name" value="RAB GTPASE-ACTIVATING PROTEIN 1-LIKE"/>
    <property type="match status" value="1"/>
</dbReference>
<sequence length="999" mass="111725">MVGRGPGSGRPIPAGPPLQKPVDMYSSEQHWTADLGVAPDRDHIQRHLQSWTCSELALVKPVGFLGDAAGASGLFTSNDSSLADCKGAGDTIQAESSQSEGSNAQSLSLYCMVAAASSSLGPRASQKKGKGGNLQKYSRVRAGSDKSRETASSVVNRQEKDLDKLGDPVKGGCDGSWESVGRNSVEQQDSNQDVALKLAQERAEIVAKYDKGREGAEIEPWEDADYLVYKVTDRFGFLHEEELPYHNAAMERQKHLEIERTTKWLKMLKGWEKYKNTEKFHRRIYKGIPLQLRGEVWALLLEIPKMKEETRDLYSKLKHRARGCSPDIRQIDLDVNRTFRDHIMFRDRYGVKQQSLFHVLAAYSIYNTEVGYCQGMSQITALLLMYMNEEDAFWALVKLFSGPKHAMHGFFVHGFPKLLRFQEHHEKILNKFLSKLKQHLDSQEVYTSFYTMKWFFQCFLDRTPFTLNLRIWDIYIFEGERVLTAMSYTILKLHRKHLMRLSMEELVEFLQETLAKDFFFEDDFVIEQLQISMAELKRAKLDLPEPGKEDEFPKKPLGQLPPEGQSAGVTHLSNGQRSVGRSSPHPGGRRGSGSPHKIHEPSPPYPRRTGTPERARQQRRKSSDEEGKRLRDEAEAQAQRRLPPGAQDGSGQYNHAAANQNSNATSRARKEFAPRWHKPSEAAVLEKTAKSAVEGRSRAAPPALADPRAPHVRQKTKMLDADEGKRGSTASQYDNVPEDGPGGAVEEALERARAQSPRRPAEPGASPSRALPKFAFKVLPSSYAQHPFLPDGEDRGPAHPPSYSNPPTYQGSSPKRVPAANSSFPFPPGAHTNPSRRPYGSTLSISASPEKSYSRPTPLVQPSSRIEVLPVDLGAGGYSGNSGSPKNGRFILPPGDCLPDNRKWSEVGYTWRPEMHGQPWTRDVNRGHLSSFPRHPTFHHAPYQDHSLPSVSVDGPVRYRTSPALEDATSPGFQYSGPSPPAYHYRNRDGLSMQESVLL</sequence>
<accession>A0A6B0S4U1</accession>
<evidence type="ECO:0000313" key="13">
    <source>
        <dbReference type="EMBL" id="MXQ97539.1"/>
    </source>
</evidence>
<keyword evidence="5" id="KW-0007">Acetylation</keyword>
<keyword evidence="7" id="KW-0968">Cytoplasmic vesicle</keyword>
<evidence type="ECO:0000256" key="4">
    <source>
        <dbReference type="ARBA" id="ARBA00022553"/>
    </source>
</evidence>
<feature type="region of interest" description="Disordered" evidence="11">
    <location>
        <begin position="121"/>
        <end position="169"/>
    </location>
</feature>
<feature type="compositionally biased region" description="Low complexity" evidence="11">
    <location>
        <begin position="698"/>
        <end position="707"/>
    </location>
</feature>
<dbReference type="Pfam" id="PF00566">
    <property type="entry name" value="RabGAP-TBC"/>
    <property type="match status" value="1"/>
</dbReference>
<dbReference type="SUPFAM" id="SSF47923">
    <property type="entry name" value="Ypt/Rab-GAP domain of gyp1p"/>
    <property type="match status" value="2"/>
</dbReference>
<dbReference type="EMBL" id="VBQZ03000194">
    <property type="protein sequence ID" value="MXQ97539.1"/>
    <property type="molecule type" value="Genomic_DNA"/>
</dbReference>
<dbReference type="FunFam" id="1.10.10.750:FF:000001">
    <property type="entry name" value="TBC1 domain family member 10A"/>
    <property type="match status" value="1"/>
</dbReference>
<dbReference type="Gene3D" id="1.10.10.750">
    <property type="entry name" value="Ypt/Rab-GAP domain of gyp1p, domain 1"/>
    <property type="match status" value="1"/>
</dbReference>